<evidence type="ECO:0008006" key="3">
    <source>
        <dbReference type="Google" id="ProtNLM"/>
    </source>
</evidence>
<accession>A0A133VIG3</accession>
<keyword evidence="2" id="KW-1185">Reference proteome</keyword>
<sequence length="467" mass="53801">MVVDDEIPSLSKVVNNYGSFGKPPNVSERKEYFGKSLIKKFKEQFSTMSWNIPHYAVASFHTILGALPDVRNIKIRVGNNYEDCRVHTFLLMESGAGKGGGFGYSHTIADKLGLHFRATGELTNASICGTIEEGKKDERGEVIPGYLHPNFDGGNPVDIFASSEASQIVDIENSYFDKTTITNLQRCMNRLGTVDNRLEKKLGSSHRIIEFNTSASLYFTSYPPERLFKTITKTGLLQRMIVLYVPVTLRDKLDVGLKHAKLLEDDTIKDIEDGMKEIVDALKYINEFYRNVDRLTLTKKAKDVLIKHIIPSFFKPLIKVDTDTMHELKKFTTRYQVITYKLAWHHAISRLSKKVEVQDMAYAKAFMMPVFNSLIAFMENEYQPSKQQYIKTQEERKIIKNIYKVMSKKYKKKNPWILGTVMIEALEKRANITTQASRHMLSKHHVMFERNKDKKGRKVMRLRKNVF</sequence>
<evidence type="ECO:0000313" key="1">
    <source>
        <dbReference type="EMBL" id="KXB06204.1"/>
    </source>
</evidence>
<organism evidence="1 2">
    <name type="scientific">candidate division MSBL1 archaeon SCGC-AAA382A20</name>
    <dbReference type="NCBI Taxonomy" id="1698280"/>
    <lineage>
        <taxon>Archaea</taxon>
        <taxon>Methanobacteriati</taxon>
        <taxon>Methanobacteriota</taxon>
        <taxon>candidate division MSBL1</taxon>
    </lineage>
</organism>
<reference evidence="1 2" key="1">
    <citation type="journal article" date="2016" name="Sci. Rep.">
        <title>Metabolic traits of an uncultured archaeal lineage -MSBL1- from brine pools of the Red Sea.</title>
        <authorList>
            <person name="Mwirichia R."/>
            <person name="Alam I."/>
            <person name="Rashid M."/>
            <person name="Vinu M."/>
            <person name="Ba-Alawi W."/>
            <person name="Anthony Kamau A."/>
            <person name="Kamanda Ngugi D."/>
            <person name="Goker M."/>
            <person name="Klenk H.P."/>
            <person name="Bajic V."/>
            <person name="Stingl U."/>
        </authorList>
    </citation>
    <scope>NUCLEOTIDE SEQUENCE [LARGE SCALE GENOMIC DNA]</scope>
    <source>
        <strain evidence="1">SCGC-AAA382A20</strain>
    </source>
</reference>
<protein>
    <recommendedName>
        <fullName evidence="3">DUF3987 domain-containing protein</fullName>
    </recommendedName>
</protein>
<comment type="caution">
    <text evidence="1">The sequence shown here is derived from an EMBL/GenBank/DDBJ whole genome shotgun (WGS) entry which is preliminary data.</text>
</comment>
<dbReference type="EMBL" id="LHYE01000053">
    <property type="protein sequence ID" value="KXB06204.1"/>
    <property type="molecule type" value="Genomic_DNA"/>
</dbReference>
<proteinExistence type="predicted"/>
<name>A0A133VIG3_9EURY</name>
<gene>
    <name evidence="1" type="ORF">AKJ51_04015</name>
</gene>
<dbReference type="AlphaFoldDB" id="A0A133VIG3"/>
<dbReference type="Proteomes" id="UP000070263">
    <property type="component" value="Unassembled WGS sequence"/>
</dbReference>
<evidence type="ECO:0000313" key="2">
    <source>
        <dbReference type="Proteomes" id="UP000070263"/>
    </source>
</evidence>